<feature type="compositionally biased region" description="Basic and acidic residues" evidence="1">
    <location>
        <begin position="101"/>
        <end position="118"/>
    </location>
</feature>
<keyword evidence="2" id="KW-1133">Transmembrane helix</keyword>
<gene>
    <name evidence="3" type="ORF">QBA35_12045</name>
</gene>
<reference evidence="3" key="1">
    <citation type="submission" date="2023-04" db="EMBL/GenBank/DDBJ databases">
        <title>Genomic diversity of scab-causing Streptomyces spp. in the province of Quebec, Canada.</title>
        <authorList>
            <person name="Biessy A."/>
            <person name="Cadieux M."/>
            <person name="Ciotola M."/>
            <person name="Filion M."/>
        </authorList>
    </citation>
    <scope>NUCLEOTIDE SEQUENCE</scope>
    <source>
        <strain evidence="3">B21-115</strain>
    </source>
</reference>
<sequence>MHVDNWPNGIQPKRTDGEGEGLGPGRGGSGSGGEVVWPEATGRTGAVSRSGPARASGVPRQPTASAAPGALSGVVPAPWEQPDQPGRNHDPHEVTVQLDGVGREVDEGQGRHAGKDGDASEAAQDSDGPVFVDESGRRRNLYRRLGIAVGTACAAYAVVIVGTLVSGNSDAPWLPVPMQKDDKPAGKVDTPPLPAESDDRSDEAEGFVPDAGQGRGRTGATSSPGAKSPAGSSGKAKQPEKSASAEPSAGPSAKATPKPQPSGGAKDPEPTAPAPEPPKVDPSPAESPAPSPSPSETGSPDPGPGPGTDTVADGPASPAPVEPAPSTPQDSQSPQEPSGPQDPQDPQNPESPA</sequence>
<evidence type="ECO:0000256" key="2">
    <source>
        <dbReference type="SAM" id="Phobius"/>
    </source>
</evidence>
<dbReference type="Proteomes" id="UP001310290">
    <property type="component" value="Unassembled WGS sequence"/>
</dbReference>
<evidence type="ECO:0000313" key="3">
    <source>
        <dbReference type="EMBL" id="MEH0634087.1"/>
    </source>
</evidence>
<keyword evidence="2" id="KW-0472">Membrane</keyword>
<feature type="compositionally biased region" description="Low complexity" evidence="1">
    <location>
        <begin position="222"/>
        <end position="255"/>
    </location>
</feature>
<proteinExistence type="predicted"/>
<protein>
    <recommendedName>
        <fullName evidence="5">Translation initiation factor IF-2</fullName>
    </recommendedName>
</protein>
<evidence type="ECO:0000256" key="1">
    <source>
        <dbReference type="SAM" id="MobiDB-lite"/>
    </source>
</evidence>
<feature type="compositionally biased region" description="Polar residues" evidence="1">
    <location>
        <begin position="329"/>
        <end position="338"/>
    </location>
</feature>
<dbReference type="RefSeq" id="WP_334658514.1">
    <property type="nucleotide sequence ID" value="NZ_JARULZ010000001.1"/>
</dbReference>
<dbReference type="EMBL" id="JARULZ010000001">
    <property type="protein sequence ID" value="MEH0634087.1"/>
    <property type="molecule type" value="Genomic_DNA"/>
</dbReference>
<feature type="compositionally biased region" description="Pro residues" evidence="1">
    <location>
        <begin position="270"/>
        <end position="293"/>
    </location>
</feature>
<organism evidence="3 4">
    <name type="scientific">Streptomyces bottropensis</name>
    <dbReference type="NCBI Taxonomy" id="42235"/>
    <lineage>
        <taxon>Bacteria</taxon>
        <taxon>Bacillati</taxon>
        <taxon>Actinomycetota</taxon>
        <taxon>Actinomycetes</taxon>
        <taxon>Kitasatosporales</taxon>
        <taxon>Streptomycetaceae</taxon>
        <taxon>Streptomyces</taxon>
    </lineage>
</organism>
<feature type="compositionally biased region" description="Low complexity" evidence="1">
    <location>
        <begin position="307"/>
        <end position="316"/>
    </location>
</feature>
<evidence type="ECO:0008006" key="5">
    <source>
        <dbReference type="Google" id="ProtNLM"/>
    </source>
</evidence>
<keyword evidence="4" id="KW-1185">Reference proteome</keyword>
<feature type="compositionally biased region" description="Gly residues" evidence="1">
    <location>
        <begin position="20"/>
        <end position="33"/>
    </location>
</feature>
<feature type="compositionally biased region" description="Pro residues" evidence="1">
    <location>
        <begin position="317"/>
        <end position="326"/>
    </location>
</feature>
<feature type="region of interest" description="Disordered" evidence="1">
    <location>
        <begin position="167"/>
        <end position="353"/>
    </location>
</feature>
<feature type="transmembrane region" description="Helical" evidence="2">
    <location>
        <begin position="145"/>
        <end position="165"/>
    </location>
</feature>
<keyword evidence="2" id="KW-0812">Transmembrane</keyword>
<accession>A0ABU8AK77</accession>
<comment type="caution">
    <text evidence="3">The sequence shown here is derived from an EMBL/GenBank/DDBJ whole genome shotgun (WGS) entry which is preliminary data.</text>
</comment>
<evidence type="ECO:0000313" key="4">
    <source>
        <dbReference type="Proteomes" id="UP001310290"/>
    </source>
</evidence>
<name>A0ABU8AK77_9ACTN</name>
<feature type="region of interest" description="Disordered" evidence="1">
    <location>
        <begin position="1"/>
        <end position="137"/>
    </location>
</feature>
<feature type="compositionally biased region" description="Polar residues" evidence="1">
    <location>
        <begin position="344"/>
        <end position="353"/>
    </location>
</feature>